<keyword evidence="3" id="KW-1185">Reference proteome</keyword>
<accession>A0A9C7PVX8</accession>
<dbReference type="InterPro" id="IPR019442">
    <property type="entry name" value="THADA/TRM732_DUF2428"/>
</dbReference>
<protein>
    <recommendedName>
        <fullName evidence="1">DUF2428 domain-containing protein</fullName>
    </recommendedName>
</protein>
<reference evidence="2" key="2">
    <citation type="submission" date="2022-01" db="EMBL/GenBank/DDBJ databases">
        <authorList>
            <person name="Hirooka S."/>
            <person name="Miyagishima S.Y."/>
        </authorList>
    </citation>
    <scope>NUCLEOTIDE SEQUENCE</scope>
    <source>
        <strain evidence="2">NBRC 102759</strain>
    </source>
</reference>
<dbReference type="EMBL" id="BQMJ01000021">
    <property type="protein sequence ID" value="GJQ11179.1"/>
    <property type="molecule type" value="Genomic_DNA"/>
</dbReference>
<evidence type="ECO:0000259" key="1">
    <source>
        <dbReference type="Pfam" id="PF10350"/>
    </source>
</evidence>
<dbReference type="GO" id="GO:0030488">
    <property type="term" value="P:tRNA methylation"/>
    <property type="evidence" value="ECO:0007669"/>
    <property type="project" value="TreeGrafter"/>
</dbReference>
<dbReference type="InterPro" id="IPR051954">
    <property type="entry name" value="tRNA_methyltransferase_THADA"/>
</dbReference>
<sequence length="2377" mass="276712">MDSYYVLHEKCSECSEIENTLQSLQLSEGVRNQTICIRKLGSWLRGYMKQGNVCQVAMKKCVEILAMFSSGQEDSVDHLGNCLPLANSVQSVALHILEELGLLDRSLSRWIQIMDCRDSYSGEQPLVVQMSVIVERKFAQLLQKVFGYLKFRSPQADLFHSVFSYYFETDYCSFLLRSPEDTQHLLLLRGVDIRFASVLVYEASSRALFLYPLYKKEQTTYPMKQQDISIYENECCMLWFGFIIVSSDVLYEYCSLFCEEELSERIRHSMFFSRTSLPDANNYIESAMKLLRHCLWIALSDDDEFQDNAIMNFISRTNEVRMLLNALATKLEWFLHQETNPRDSILAAGFSWVFLISLLWKERIEKQNVTSQNDNEVFDICHNFETWMKSKFPSFSKLAICIGVMDYMNYMNVDLSKFSSERTLDMTMNKGGASLLMAIFTTLKSFCQLREDSHFHFMALDALRRCILKLIEYSLMTAELIREIFQILWQRCQEPIRGISNQVSDIIQSLISISSDSRVSDSEQQRMKLFWKEFYQSLLVGTISTKAQFVIIQSLVSFMGGSYQLLEISPNFQKQALLAVSIDQSCSTSAARCLETFWKLLLEEVGEQHFIEKTVYDLLCSIMVAKCALHEERLISQALGVYLKLPKDRTNCLVRILISISKITRDYWHTTRLKLIVLSSGRKLCPGLRLHYLKDFSCFSVSDGESTVKFFLDELNLALSSQDDICRFAVIDLLTESSSKLDSLDSFELHLLPKLMPWFLYESKPSASWRFLHIVSRLLKRLERGMNVQVHERQTFFHEWEHTVGQKEQPMASIADVDIFIFQTAQVMKQMHLLFLYNLVASDVNTYRQQNASNILKEWMLNSLDKDSVISTGSKALTQQLLYTYYISMLNGSEKHVKTVSQLLASYELHVPLRHLSFDWIWKVCFHHLKNIRSAYVECGAQIIRLVFNSFVKTSGYFVAEWDYDNLVKRTQDNSLLTGVQVTDPAIASFYFISWFINQEMAKFDSSIVIFSNSYEEDWLFGYFVACKYLFLDGWKPQLWLNYFTLETIRSKVADPLKKIISFTVMESLKGVGYVEPWIGVYLQSISNQSREGSLIETVENESSFQRKLMVGSFHCLKEVCSLIAIIIQTVCEQKPVEYEKTRAQPSYVTKGLRKHRNSGNSLSLVWTIQDIEYLFSLQIEVICCTTHSGVMECGGESLLLSSSALFRSTQSEFSELPRKKVFQVLSELSNAKFYSLRRSAGLPYFVRAVCLAAEQARLKEIAPRVLQELVDGLENFLDKDKAESFSSRIELNVFSTDAYLIHCMNILQFLLQDGSLSDVTMNFAERSFINARRAYASSKWSIRNSAMLLAGAALRRILKISGEAREREYSKFVLPVDSIVLPSVHVENETVLTYGELFGKRFPNLFSHILSSLKQVQNELLQKNSCLKSDYMAGIYPILCLLSTLRNSSSNFRLNTIRYELENPKLICNLAERSPHPFCSSYELQLLPLLIEKLVVFLQVREQYIRLAAGTSLCRMVRGTPWSLQLWMYLLESLPLIPFSCLCSSESTADKIFQRMISWNIIQMKFTNSQQHPWYRHSLLMKYSPTFSKFSGETLPKPYSISFSFLHDTTKELETALSSMDVIYLLLPRLCYGCRIVCYLQECQVLDIEYNNEETCSHYNEENSFPCDFQVISLSSIQNMLQGKLFTCIKLFEENILYWKETMLLEHCLKFLNGFVLDYLSWIAVSVCIPPLTRSMWFTWMCQLLKILKDKTYPNDDVTIHQLKLRIHENAIDWIFQILFLEYQCFVTRQESCADGLRVGQTQLVIESLRLLETIDEKWLFSFDSMSFLSPLSMKDEWKYPVTKERLLTGLPNLLERSCLQIQREIMRIFEKWTKYWLSEGDLDKDAIRDVLKWLGIRLEKILTNSSSASDIVAAVLSFYRRVVTHMLCMVKDNGRSCISSSSYRTLLECICSGLQNLSCKSENEFMHCLLVRTKQIIGKYSSYTVLEEAFPLYTTILQFQDVFSSSKIDDGLSEQERQSEEIWLKDVEFFLEFVETNPYTHPIPFRMAILDSLHNLGVVLFRKIFETTRSNSYTRLLEINTDSKSSLKNVWIRFSLCIMQYLQDEYPDVRNGAAESLYYILKDKYELPACQPNWFQALNWIFNKCLALEFIMLHDETYGSVLCHSLVSFIRKTLCLSFQVMDSSDKDNSEYAMYEMHPSYVIERVLKQWQNYFHSSSMELFDFDPNNSFEEPLLQMQHLAVLCRTILLSSYGESYSIWRRRSFEKAINHLYFLLSWVFYIEDREMIGFLPEFFRPVYILLLDMYILDEGHETYRHNGSRIDSAIWCLQKLSKDDGFRKKIHKILADNLENFLDWHFQDPRFEEPRELLFLLGRTC</sequence>
<dbReference type="Pfam" id="PF10350">
    <property type="entry name" value="DUF2428"/>
    <property type="match status" value="1"/>
</dbReference>
<comment type="caution">
    <text evidence="2">The sequence shown here is derived from an EMBL/GenBank/DDBJ whole genome shotgun (WGS) entry which is preliminary data.</text>
</comment>
<feature type="domain" description="DUF2428" evidence="1">
    <location>
        <begin position="1092"/>
        <end position="1342"/>
    </location>
</feature>
<dbReference type="GO" id="GO:0005829">
    <property type="term" value="C:cytosol"/>
    <property type="evidence" value="ECO:0007669"/>
    <property type="project" value="TreeGrafter"/>
</dbReference>
<dbReference type="OrthoDB" id="73997at2759"/>
<evidence type="ECO:0000313" key="2">
    <source>
        <dbReference type="EMBL" id="GJQ11179.1"/>
    </source>
</evidence>
<evidence type="ECO:0000313" key="3">
    <source>
        <dbReference type="Proteomes" id="UP001061958"/>
    </source>
</evidence>
<gene>
    <name evidence="2" type="ORF">GpartN1_g2970.t1</name>
</gene>
<name>A0A9C7PVX8_9RHOD</name>
<proteinExistence type="predicted"/>
<dbReference type="PANTHER" id="PTHR14387">
    <property type="entry name" value="THADA/DEATH RECEPTOR INTERACTING PROTEIN"/>
    <property type="match status" value="1"/>
</dbReference>
<dbReference type="Proteomes" id="UP001061958">
    <property type="component" value="Unassembled WGS sequence"/>
</dbReference>
<dbReference type="PANTHER" id="PTHR14387:SF0">
    <property type="entry name" value="DUF2428 DOMAIN-CONTAINING PROTEIN"/>
    <property type="match status" value="1"/>
</dbReference>
<organism evidence="2 3">
    <name type="scientific">Galdieria partita</name>
    <dbReference type="NCBI Taxonomy" id="83374"/>
    <lineage>
        <taxon>Eukaryota</taxon>
        <taxon>Rhodophyta</taxon>
        <taxon>Bangiophyceae</taxon>
        <taxon>Galdieriales</taxon>
        <taxon>Galdieriaceae</taxon>
        <taxon>Galdieria</taxon>
    </lineage>
</organism>
<reference evidence="2" key="1">
    <citation type="journal article" date="2022" name="Proc. Natl. Acad. Sci. U.S.A.">
        <title>Life cycle and functional genomics of the unicellular red alga Galdieria for elucidating algal and plant evolution and industrial use.</title>
        <authorList>
            <person name="Hirooka S."/>
            <person name="Itabashi T."/>
            <person name="Ichinose T.M."/>
            <person name="Onuma R."/>
            <person name="Fujiwara T."/>
            <person name="Yamashita S."/>
            <person name="Jong L.W."/>
            <person name="Tomita R."/>
            <person name="Iwane A.H."/>
            <person name="Miyagishima S.Y."/>
        </authorList>
    </citation>
    <scope>NUCLEOTIDE SEQUENCE</scope>
    <source>
        <strain evidence="2">NBRC 102759</strain>
    </source>
</reference>